<organism evidence="1 2">
    <name type="scientific">Caerostris darwini</name>
    <dbReference type="NCBI Taxonomy" id="1538125"/>
    <lineage>
        <taxon>Eukaryota</taxon>
        <taxon>Metazoa</taxon>
        <taxon>Ecdysozoa</taxon>
        <taxon>Arthropoda</taxon>
        <taxon>Chelicerata</taxon>
        <taxon>Arachnida</taxon>
        <taxon>Araneae</taxon>
        <taxon>Araneomorphae</taxon>
        <taxon>Entelegynae</taxon>
        <taxon>Araneoidea</taxon>
        <taxon>Araneidae</taxon>
        <taxon>Caerostris</taxon>
    </lineage>
</organism>
<dbReference type="EMBL" id="BPLQ01003843">
    <property type="protein sequence ID" value="GIY03802.1"/>
    <property type="molecule type" value="Genomic_DNA"/>
</dbReference>
<accession>A0AAV4Q3E6</accession>
<dbReference type="Proteomes" id="UP001054837">
    <property type="component" value="Unassembled WGS sequence"/>
</dbReference>
<proteinExistence type="predicted"/>
<protein>
    <submittedName>
        <fullName evidence="1">Uncharacterized protein</fullName>
    </submittedName>
</protein>
<gene>
    <name evidence="1" type="ORF">CDAR_288891</name>
</gene>
<sequence length="94" mass="10868">MGKIDANSLLYVFQSGRNLKEMQFYNAAVLDDQRLLEILNINPLAFYHLDKVLVRGCMLSRVGFRIFLEHAVNLTIAFIISRHYSEDEQVDFSA</sequence>
<dbReference type="AlphaFoldDB" id="A0AAV4Q3E6"/>
<evidence type="ECO:0000313" key="2">
    <source>
        <dbReference type="Proteomes" id="UP001054837"/>
    </source>
</evidence>
<comment type="caution">
    <text evidence="1">The sequence shown here is derived from an EMBL/GenBank/DDBJ whole genome shotgun (WGS) entry which is preliminary data.</text>
</comment>
<reference evidence="1 2" key="1">
    <citation type="submission" date="2021-06" db="EMBL/GenBank/DDBJ databases">
        <title>Caerostris darwini draft genome.</title>
        <authorList>
            <person name="Kono N."/>
            <person name="Arakawa K."/>
        </authorList>
    </citation>
    <scope>NUCLEOTIDE SEQUENCE [LARGE SCALE GENOMIC DNA]</scope>
</reference>
<evidence type="ECO:0000313" key="1">
    <source>
        <dbReference type="EMBL" id="GIY03802.1"/>
    </source>
</evidence>
<name>A0AAV4Q3E6_9ARAC</name>
<keyword evidence="2" id="KW-1185">Reference proteome</keyword>